<reference evidence="1 2" key="1">
    <citation type="submission" date="2018-09" db="EMBL/GenBank/DDBJ databases">
        <title>Comparative genomics of Leucobacter spp.</title>
        <authorList>
            <person name="Reis A.C."/>
            <person name="Kolvenbach B.A."/>
            <person name="Corvini P.F.X."/>
            <person name="Nunes O.C."/>
        </authorList>
    </citation>
    <scope>NUCLEOTIDE SEQUENCE [LARGE SCALE GENOMIC DNA]</scope>
    <source>
        <strain evidence="1 2">TAN 31504</strain>
    </source>
</reference>
<name>A0ABS1SCX2_9MICO</name>
<organism evidence="1 2">
    <name type="scientific">Leucobacter chromiireducens subsp. solipictus</name>
    <dbReference type="NCBI Taxonomy" id="398235"/>
    <lineage>
        <taxon>Bacteria</taxon>
        <taxon>Bacillati</taxon>
        <taxon>Actinomycetota</taxon>
        <taxon>Actinomycetes</taxon>
        <taxon>Micrococcales</taxon>
        <taxon>Microbacteriaceae</taxon>
        <taxon>Leucobacter</taxon>
    </lineage>
</organism>
<dbReference type="RefSeq" id="WP_202343554.1">
    <property type="nucleotide sequence ID" value="NZ_BAAAPI010000001.1"/>
</dbReference>
<comment type="caution">
    <text evidence="1">The sequence shown here is derived from an EMBL/GenBank/DDBJ whole genome shotgun (WGS) entry which is preliminary data.</text>
</comment>
<keyword evidence="2" id="KW-1185">Reference proteome</keyword>
<dbReference type="Gene3D" id="3.10.450.50">
    <property type="match status" value="1"/>
</dbReference>
<proteinExistence type="predicted"/>
<dbReference type="Pfam" id="PF12893">
    <property type="entry name" value="Lumazine_bd_2"/>
    <property type="match status" value="1"/>
</dbReference>
<protein>
    <recommendedName>
        <fullName evidence="3">Nuclear transport factor 2 family protein</fullName>
    </recommendedName>
</protein>
<accession>A0ABS1SCX2</accession>
<evidence type="ECO:0008006" key="3">
    <source>
        <dbReference type="Google" id="ProtNLM"/>
    </source>
</evidence>
<dbReference type="InterPro" id="IPR039437">
    <property type="entry name" value="FrzH/put_lumazine-bd"/>
</dbReference>
<dbReference type="EMBL" id="QYAC01000001">
    <property type="protein sequence ID" value="MBL3678335.1"/>
    <property type="molecule type" value="Genomic_DNA"/>
</dbReference>
<gene>
    <name evidence="1" type="ORF">D3230_03315</name>
</gene>
<sequence>MHTGVKAAVQQYIDGCAAADSRRVADAFDAGAVMWGYLGDEYVTMTGAEFATRVVGTATPAGPEYRSEIQRIEVTGKVASAVLVEEGFLGSNFRNELGLVERDGRWRIVSKVFTTL</sequence>
<dbReference type="InterPro" id="IPR032710">
    <property type="entry name" value="NTF2-like_dom_sf"/>
</dbReference>
<dbReference type="SUPFAM" id="SSF54427">
    <property type="entry name" value="NTF2-like"/>
    <property type="match status" value="1"/>
</dbReference>
<evidence type="ECO:0000313" key="2">
    <source>
        <dbReference type="Proteomes" id="UP001645859"/>
    </source>
</evidence>
<evidence type="ECO:0000313" key="1">
    <source>
        <dbReference type="EMBL" id="MBL3678335.1"/>
    </source>
</evidence>
<dbReference type="Proteomes" id="UP001645859">
    <property type="component" value="Unassembled WGS sequence"/>
</dbReference>